<accession>A0AAW1J8J3</accession>
<dbReference type="InterPro" id="IPR005174">
    <property type="entry name" value="KIB1-4_b-propeller"/>
</dbReference>
<name>A0AAW1J8J3_SAPOF</name>
<gene>
    <name evidence="2" type="ORF">RND81_08G167800</name>
</gene>
<dbReference type="Proteomes" id="UP001443914">
    <property type="component" value="Unassembled WGS sequence"/>
</dbReference>
<dbReference type="PANTHER" id="PTHR40891:SF1">
    <property type="entry name" value="DUF295 DOMAIN-CONTAINING PROTEIN"/>
    <property type="match status" value="1"/>
</dbReference>
<comment type="caution">
    <text evidence="2">The sequence shown here is derived from an EMBL/GenBank/DDBJ whole genome shotgun (WGS) entry which is preliminary data.</text>
</comment>
<dbReference type="PANTHER" id="PTHR40891">
    <property type="entry name" value="DUF295 DOMAIN-CONTAINING PROTEIN"/>
    <property type="match status" value="1"/>
</dbReference>
<dbReference type="AlphaFoldDB" id="A0AAW1J8J3"/>
<sequence length="305" mass="35384">MPYYSPKIKSYVKKIAQFDGKFIIASLSGWFVLRERENLAAYSLWNPITLQSIHLPELLDAPHEHPQCVFTSAPHDNNTSNIKMDCVFLMFFKGLVFFCKPTTRDGTSWVKHILQHNGTDMEIISAASVNGDIYAIDLTKGYNFVRIKITSDVSHPLLLEPSFLEVPYFRVFNVYKASVVRLVEVDGILYYVYILARQQDDLSNFDIFMTFVWEMDLSRMGWIRVRSLGDKSLLLSCGGSTWCWAGISRGGLIERDCIYLVQDGCQTVHLYRLRDNSYTYLLPRNNFRWVVNGPFWFMPEHKRLV</sequence>
<dbReference type="EMBL" id="JBDFQZ010000008">
    <property type="protein sequence ID" value="KAK9699330.1"/>
    <property type="molecule type" value="Genomic_DNA"/>
</dbReference>
<evidence type="ECO:0000313" key="2">
    <source>
        <dbReference type="EMBL" id="KAK9699330.1"/>
    </source>
</evidence>
<reference evidence="2" key="1">
    <citation type="submission" date="2024-03" db="EMBL/GenBank/DDBJ databases">
        <title>WGS assembly of Saponaria officinalis var. Norfolk2.</title>
        <authorList>
            <person name="Jenkins J."/>
            <person name="Shu S."/>
            <person name="Grimwood J."/>
            <person name="Barry K."/>
            <person name="Goodstein D."/>
            <person name="Schmutz J."/>
            <person name="Leebens-Mack J."/>
            <person name="Osbourn A."/>
        </authorList>
    </citation>
    <scope>NUCLEOTIDE SEQUENCE [LARGE SCALE GENOMIC DNA]</scope>
    <source>
        <strain evidence="2">JIC</strain>
    </source>
</reference>
<organism evidence="2 3">
    <name type="scientific">Saponaria officinalis</name>
    <name type="common">Common soapwort</name>
    <name type="synonym">Lychnis saponaria</name>
    <dbReference type="NCBI Taxonomy" id="3572"/>
    <lineage>
        <taxon>Eukaryota</taxon>
        <taxon>Viridiplantae</taxon>
        <taxon>Streptophyta</taxon>
        <taxon>Embryophyta</taxon>
        <taxon>Tracheophyta</taxon>
        <taxon>Spermatophyta</taxon>
        <taxon>Magnoliopsida</taxon>
        <taxon>eudicotyledons</taxon>
        <taxon>Gunneridae</taxon>
        <taxon>Pentapetalae</taxon>
        <taxon>Caryophyllales</taxon>
        <taxon>Caryophyllaceae</taxon>
        <taxon>Caryophylleae</taxon>
        <taxon>Saponaria</taxon>
    </lineage>
</organism>
<evidence type="ECO:0000313" key="3">
    <source>
        <dbReference type="Proteomes" id="UP001443914"/>
    </source>
</evidence>
<feature type="domain" description="KIB1-4 beta-propeller" evidence="1">
    <location>
        <begin position="9"/>
        <end position="268"/>
    </location>
</feature>
<dbReference type="Pfam" id="PF03478">
    <property type="entry name" value="Beta-prop_KIB1-4"/>
    <property type="match status" value="1"/>
</dbReference>
<proteinExistence type="predicted"/>
<evidence type="ECO:0000259" key="1">
    <source>
        <dbReference type="Pfam" id="PF03478"/>
    </source>
</evidence>
<keyword evidence="3" id="KW-1185">Reference proteome</keyword>
<protein>
    <recommendedName>
        <fullName evidence="1">KIB1-4 beta-propeller domain-containing protein</fullName>
    </recommendedName>
</protein>